<organism evidence="2 3">
    <name type="scientific">Streptomyces microflavus</name>
    <name type="common">Streptomyces lipmanii</name>
    <dbReference type="NCBI Taxonomy" id="1919"/>
    <lineage>
        <taxon>Bacteria</taxon>
        <taxon>Bacillati</taxon>
        <taxon>Actinomycetota</taxon>
        <taxon>Actinomycetes</taxon>
        <taxon>Kitasatosporales</taxon>
        <taxon>Streptomycetaceae</taxon>
        <taxon>Streptomyces</taxon>
    </lineage>
</organism>
<dbReference type="Proteomes" id="UP000498740">
    <property type="component" value="Unassembled WGS sequence"/>
</dbReference>
<feature type="compositionally biased region" description="Polar residues" evidence="1">
    <location>
        <begin position="104"/>
        <end position="113"/>
    </location>
</feature>
<protein>
    <submittedName>
        <fullName evidence="2">Uncharacterized protein</fullName>
    </submittedName>
</protein>
<feature type="region of interest" description="Disordered" evidence="1">
    <location>
        <begin position="43"/>
        <end position="78"/>
    </location>
</feature>
<dbReference type="EMBL" id="BLWD01000001">
    <property type="protein sequence ID" value="GFN05191.1"/>
    <property type="molecule type" value="Genomic_DNA"/>
</dbReference>
<feature type="compositionally biased region" description="Polar residues" evidence="1">
    <location>
        <begin position="49"/>
        <end position="62"/>
    </location>
</feature>
<evidence type="ECO:0000313" key="2">
    <source>
        <dbReference type="EMBL" id="GFN05191.1"/>
    </source>
</evidence>
<comment type="caution">
    <text evidence="2">The sequence shown here is derived from an EMBL/GenBank/DDBJ whole genome shotgun (WGS) entry which is preliminary data.</text>
</comment>
<proteinExistence type="predicted"/>
<sequence length="185" mass="19751">MAMIRANHGGLGRIAQNTAPTVMAANAARTTLAAPGLRPLNSRAIATIGPNSPTAPNAITTDPNRPSSRPESRRIGSTAPSAVLVSAVPITRLFATSAPLRSRATPSPATNERIQAPPARRRVEPRTSANRISYPARKISMERPRSDRVSMTWSWWAQPSTSGPTRMPSTISKMTTGTESHRPVA</sequence>
<accession>A0A7J0CRR4</accession>
<evidence type="ECO:0000256" key="1">
    <source>
        <dbReference type="SAM" id="MobiDB-lite"/>
    </source>
</evidence>
<name>A0A7J0CRR4_STRMI</name>
<gene>
    <name evidence="2" type="ORF">Smic_37470</name>
</gene>
<dbReference type="AlphaFoldDB" id="A0A7J0CRR4"/>
<feature type="region of interest" description="Disordered" evidence="1">
    <location>
        <begin position="99"/>
        <end position="133"/>
    </location>
</feature>
<feature type="compositionally biased region" description="Polar residues" evidence="1">
    <location>
        <begin position="159"/>
        <end position="178"/>
    </location>
</feature>
<reference evidence="2 3" key="1">
    <citation type="submission" date="2020-05" db="EMBL/GenBank/DDBJ databases">
        <title>Whole genome shotgun sequence of Streptomyces microflavus NBRC 13062.</title>
        <authorList>
            <person name="Komaki H."/>
            <person name="Tamura T."/>
        </authorList>
    </citation>
    <scope>NUCLEOTIDE SEQUENCE [LARGE SCALE GENOMIC DNA]</scope>
    <source>
        <strain evidence="2 3">NBRC 13062</strain>
    </source>
</reference>
<evidence type="ECO:0000313" key="3">
    <source>
        <dbReference type="Proteomes" id="UP000498740"/>
    </source>
</evidence>
<feature type="region of interest" description="Disordered" evidence="1">
    <location>
        <begin position="159"/>
        <end position="185"/>
    </location>
</feature>